<evidence type="ECO:0000256" key="6">
    <source>
        <dbReference type="ARBA" id="ARBA00023170"/>
    </source>
</evidence>
<gene>
    <name evidence="12" type="ORF">IV203_003874</name>
</gene>
<feature type="transmembrane region" description="Helical" evidence="10">
    <location>
        <begin position="129"/>
        <end position="147"/>
    </location>
</feature>
<evidence type="ECO:0000256" key="3">
    <source>
        <dbReference type="ARBA" id="ARBA00022989"/>
    </source>
</evidence>
<feature type="domain" description="G-protein coupled receptors family 3 profile" evidence="11">
    <location>
        <begin position="14"/>
        <end position="239"/>
    </location>
</feature>
<dbReference type="PANTHER" id="PTHR10519">
    <property type="entry name" value="GABA-B RECEPTOR"/>
    <property type="match status" value="1"/>
</dbReference>
<dbReference type="Proteomes" id="UP000693970">
    <property type="component" value="Unassembled WGS sequence"/>
</dbReference>
<keyword evidence="4" id="KW-0297">G-protein coupled receptor</keyword>
<keyword evidence="6 12" id="KW-0675">Receptor</keyword>
<accession>A0A9K3L2M6</accession>
<evidence type="ECO:0000313" key="12">
    <source>
        <dbReference type="EMBL" id="KAG7354518.1"/>
    </source>
</evidence>
<dbReference type="InterPro" id="IPR017978">
    <property type="entry name" value="GPCR_3_C"/>
</dbReference>
<comment type="caution">
    <text evidence="12">The sequence shown here is derived from an EMBL/GenBank/DDBJ whole genome shotgun (WGS) entry which is preliminary data.</text>
</comment>
<keyword evidence="7" id="KW-0325">Glycoprotein</keyword>
<dbReference type="GO" id="GO:0004965">
    <property type="term" value="F:G protein-coupled GABA receptor activity"/>
    <property type="evidence" value="ECO:0007669"/>
    <property type="project" value="InterPro"/>
</dbReference>
<evidence type="ECO:0000256" key="5">
    <source>
        <dbReference type="ARBA" id="ARBA00023136"/>
    </source>
</evidence>
<name>A0A9K3L2M6_9STRA</name>
<evidence type="ECO:0000259" key="11">
    <source>
        <dbReference type="Pfam" id="PF00003"/>
    </source>
</evidence>
<organism evidence="12 13">
    <name type="scientific">Nitzschia inconspicua</name>
    <dbReference type="NCBI Taxonomy" id="303405"/>
    <lineage>
        <taxon>Eukaryota</taxon>
        <taxon>Sar</taxon>
        <taxon>Stramenopiles</taxon>
        <taxon>Ochrophyta</taxon>
        <taxon>Bacillariophyta</taxon>
        <taxon>Bacillariophyceae</taxon>
        <taxon>Bacillariophycidae</taxon>
        <taxon>Bacillariales</taxon>
        <taxon>Bacillariaceae</taxon>
        <taxon>Nitzschia</taxon>
    </lineage>
</organism>
<dbReference type="AlphaFoldDB" id="A0A9K3L2M6"/>
<feature type="transmembrane region" description="Helical" evidence="10">
    <location>
        <begin position="153"/>
        <end position="175"/>
    </location>
</feature>
<feature type="compositionally biased region" description="Polar residues" evidence="9">
    <location>
        <begin position="282"/>
        <end position="294"/>
    </location>
</feature>
<evidence type="ECO:0000256" key="2">
    <source>
        <dbReference type="ARBA" id="ARBA00022692"/>
    </source>
</evidence>
<evidence type="ECO:0000256" key="4">
    <source>
        <dbReference type="ARBA" id="ARBA00023040"/>
    </source>
</evidence>
<protein>
    <submittedName>
        <fullName evidence="12">7 transmembrane sweet-taste receptor of 3 GCPR</fullName>
    </submittedName>
</protein>
<reference evidence="12" key="1">
    <citation type="journal article" date="2021" name="Sci. Rep.">
        <title>Diploid genomic architecture of Nitzschia inconspicua, an elite biomass production diatom.</title>
        <authorList>
            <person name="Oliver A."/>
            <person name="Podell S."/>
            <person name="Pinowska A."/>
            <person name="Traller J.C."/>
            <person name="Smith S.R."/>
            <person name="McClure R."/>
            <person name="Beliaev A."/>
            <person name="Bohutskyi P."/>
            <person name="Hill E.A."/>
            <person name="Rabines A."/>
            <person name="Zheng H."/>
            <person name="Allen L.Z."/>
            <person name="Kuo A."/>
            <person name="Grigoriev I.V."/>
            <person name="Allen A.E."/>
            <person name="Hazlebeck D."/>
            <person name="Allen E.E."/>
        </authorList>
    </citation>
    <scope>NUCLEOTIDE SEQUENCE</scope>
    <source>
        <strain evidence="12">Hildebrandi</strain>
    </source>
</reference>
<keyword evidence="5 10" id="KW-0472">Membrane</keyword>
<feature type="transmembrane region" description="Helical" evidence="10">
    <location>
        <begin position="187"/>
        <end position="209"/>
    </location>
</feature>
<dbReference type="Pfam" id="PF00003">
    <property type="entry name" value="7tm_3"/>
    <property type="match status" value="1"/>
</dbReference>
<dbReference type="EMBL" id="JAGRRH010000016">
    <property type="protein sequence ID" value="KAG7354518.1"/>
    <property type="molecule type" value="Genomic_DNA"/>
</dbReference>
<feature type="transmembrane region" description="Helical" evidence="10">
    <location>
        <begin position="20"/>
        <end position="39"/>
    </location>
</feature>
<feature type="transmembrane region" description="Helical" evidence="10">
    <location>
        <begin position="215"/>
        <end position="237"/>
    </location>
</feature>
<evidence type="ECO:0000256" key="9">
    <source>
        <dbReference type="SAM" id="MobiDB-lite"/>
    </source>
</evidence>
<dbReference type="InterPro" id="IPR002455">
    <property type="entry name" value="GPCR3_GABA-B"/>
</dbReference>
<feature type="transmembrane region" description="Helical" evidence="10">
    <location>
        <begin position="51"/>
        <end position="68"/>
    </location>
</feature>
<evidence type="ECO:0000313" key="13">
    <source>
        <dbReference type="Proteomes" id="UP000693970"/>
    </source>
</evidence>
<keyword evidence="13" id="KW-1185">Reference proteome</keyword>
<evidence type="ECO:0000256" key="7">
    <source>
        <dbReference type="ARBA" id="ARBA00023180"/>
    </source>
</evidence>
<sequence>MEVPDSADIVRLTAGVKGTALALCGVAMITTIGLGIWTFRNQTSRLVRASQPVFLYIVLLGVFVSNTFEYHSVGLSTSCVGRMQRPRLAREAVGTGIVFGALHAKLYRINKIAQSAQKFQRITVTACEALKPTIAITVVISVISFGQCEQLDFLLALGALLILLFVMLCWQAFQARNISTEFAESKSIFAILLLMNIAVFMGWPIIVLSQDSPNVLVLIVTLISFTLAMATCCFLFVPKILSVWKNGKSGPPVSPVTITGMSEETSSDPMGRNNEGAAGNLWFSTSDSNQKGPK</sequence>
<keyword evidence="3 10" id="KW-1133">Transmembrane helix</keyword>
<comment type="subcellular location">
    <subcellularLocation>
        <location evidence="1">Membrane</location>
        <topology evidence="1">Multi-pass membrane protein</topology>
    </subcellularLocation>
</comment>
<dbReference type="GO" id="GO:0038039">
    <property type="term" value="C:G protein-coupled receptor heterodimeric complex"/>
    <property type="evidence" value="ECO:0007669"/>
    <property type="project" value="TreeGrafter"/>
</dbReference>
<evidence type="ECO:0000256" key="10">
    <source>
        <dbReference type="SAM" id="Phobius"/>
    </source>
</evidence>
<dbReference type="PANTHER" id="PTHR10519:SF20">
    <property type="entry name" value="G-PROTEIN COUPLED RECEPTOR 156-RELATED"/>
    <property type="match status" value="1"/>
</dbReference>
<evidence type="ECO:0000256" key="8">
    <source>
        <dbReference type="ARBA" id="ARBA00023224"/>
    </source>
</evidence>
<keyword evidence="2 10" id="KW-0812">Transmembrane</keyword>
<feature type="region of interest" description="Disordered" evidence="9">
    <location>
        <begin position="260"/>
        <end position="294"/>
    </location>
</feature>
<proteinExistence type="predicted"/>
<dbReference type="OrthoDB" id="43432at2759"/>
<keyword evidence="8" id="KW-0807">Transducer</keyword>
<evidence type="ECO:0000256" key="1">
    <source>
        <dbReference type="ARBA" id="ARBA00004141"/>
    </source>
</evidence>
<reference evidence="12" key="2">
    <citation type="submission" date="2021-04" db="EMBL/GenBank/DDBJ databases">
        <authorList>
            <person name="Podell S."/>
        </authorList>
    </citation>
    <scope>NUCLEOTIDE SEQUENCE</scope>
    <source>
        <strain evidence="12">Hildebrandi</strain>
    </source>
</reference>